<proteinExistence type="predicted"/>
<dbReference type="EMBL" id="CAJJDP010000150">
    <property type="protein sequence ID" value="CAD8209811.1"/>
    <property type="molecule type" value="Genomic_DNA"/>
</dbReference>
<accession>A0A8S1Y895</accession>
<dbReference type="AlphaFoldDB" id="A0A8S1Y895"/>
<evidence type="ECO:0000313" key="2">
    <source>
        <dbReference type="Proteomes" id="UP000683925"/>
    </source>
</evidence>
<protein>
    <submittedName>
        <fullName evidence="1">Uncharacterized protein</fullName>
    </submittedName>
</protein>
<keyword evidence="2" id="KW-1185">Reference proteome</keyword>
<sequence length="205" mass="24537">MQFIQQNQNLRNVQVDTLKISKGLVQQYINSVQTKYCGHFQHFFELDEVVNQFNNYSKFICGICQQSAYTIADLNSINLLILFISLMEYQQTNIVRKDIYLKPFFNVQIRDQILQSYLKNEIFDYSLNQQNGNIEFQHSVSQIMYKLIYQQKQEDVLIQNAMNQQVCLNFKILIRRINKLLNAIIQNVIRRQIFQVKYILQLNLY</sequence>
<comment type="caution">
    <text evidence="1">The sequence shown here is derived from an EMBL/GenBank/DDBJ whole genome shotgun (WGS) entry which is preliminary data.</text>
</comment>
<organism evidence="1 2">
    <name type="scientific">Paramecium octaurelia</name>
    <dbReference type="NCBI Taxonomy" id="43137"/>
    <lineage>
        <taxon>Eukaryota</taxon>
        <taxon>Sar</taxon>
        <taxon>Alveolata</taxon>
        <taxon>Ciliophora</taxon>
        <taxon>Intramacronucleata</taxon>
        <taxon>Oligohymenophorea</taxon>
        <taxon>Peniculida</taxon>
        <taxon>Parameciidae</taxon>
        <taxon>Paramecium</taxon>
    </lineage>
</organism>
<gene>
    <name evidence="1" type="ORF">POCTA_138.1.T1480111</name>
</gene>
<dbReference type="Proteomes" id="UP000683925">
    <property type="component" value="Unassembled WGS sequence"/>
</dbReference>
<name>A0A8S1Y895_PAROT</name>
<evidence type="ECO:0000313" key="1">
    <source>
        <dbReference type="EMBL" id="CAD8209811.1"/>
    </source>
</evidence>
<reference evidence="1" key="1">
    <citation type="submission" date="2021-01" db="EMBL/GenBank/DDBJ databases">
        <authorList>
            <consortium name="Genoscope - CEA"/>
            <person name="William W."/>
        </authorList>
    </citation>
    <scope>NUCLEOTIDE SEQUENCE</scope>
</reference>